<protein>
    <submittedName>
        <fullName evidence="3">ChaN family lipoprotein</fullName>
    </submittedName>
</protein>
<dbReference type="Proteomes" id="UP001501565">
    <property type="component" value="Unassembled WGS sequence"/>
</dbReference>
<dbReference type="Pfam" id="PF04187">
    <property type="entry name" value="Cofac_haem_bdg"/>
    <property type="match status" value="1"/>
</dbReference>
<feature type="chain" id="PRO_5046572433" evidence="1">
    <location>
        <begin position="28"/>
        <end position="322"/>
    </location>
</feature>
<accession>A0ABP7M6P2</accession>
<keyword evidence="4" id="KW-1185">Reference proteome</keyword>
<dbReference type="PROSITE" id="PS51257">
    <property type="entry name" value="PROKAR_LIPOPROTEIN"/>
    <property type="match status" value="1"/>
</dbReference>
<name>A0ABP7M6P2_9GAMM</name>
<organism evidence="3 4">
    <name type="scientific">Litoribacillus peritrichatus</name>
    <dbReference type="NCBI Taxonomy" id="718191"/>
    <lineage>
        <taxon>Bacteria</taxon>
        <taxon>Pseudomonadati</taxon>
        <taxon>Pseudomonadota</taxon>
        <taxon>Gammaproteobacteria</taxon>
        <taxon>Oceanospirillales</taxon>
        <taxon>Oceanospirillaceae</taxon>
        <taxon>Litoribacillus</taxon>
    </lineage>
</organism>
<dbReference type="EMBL" id="BAABBN010000004">
    <property type="protein sequence ID" value="GAA3913933.1"/>
    <property type="molecule type" value="Genomic_DNA"/>
</dbReference>
<dbReference type="InterPro" id="IPR007314">
    <property type="entry name" value="Cofac_haem-bd_dom"/>
</dbReference>
<gene>
    <name evidence="3" type="ORF">GCM10022277_05610</name>
</gene>
<proteinExistence type="predicted"/>
<evidence type="ECO:0000256" key="1">
    <source>
        <dbReference type="SAM" id="SignalP"/>
    </source>
</evidence>
<reference evidence="4" key="1">
    <citation type="journal article" date="2019" name="Int. J. Syst. Evol. Microbiol.">
        <title>The Global Catalogue of Microorganisms (GCM) 10K type strain sequencing project: providing services to taxonomists for standard genome sequencing and annotation.</title>
        <authorList>
            <consortium name="The Broad Institute Genomics Platform"/>
            <consortium name="The Broad Institute Genome Sequencing Center for Infectious Disease"/>
            <person name="Wu L."/>
            <person name="Ma J."/>
        </authorList>
    </citation>
    <scope>NUCLEOTIDE SEQUENCE [LARGE SCALE GENOMIC DNA]</scope>
    <source>
        <strain evidence="4">JCM 17551</strain>
    </source>
</reference>
<dbReference type="RefSeq" id="WP_344795271.1">
    <property type="nucleotide sequence ID" value="NZ_BAABBN010000004.1"/>
</dbReference>
<evidence type="ECO:0000259" key="2">
    <source>
        <dbReference type="Pfam" id="PF04187"/>
    </source>
</evidence>
<feature type="signal peptide" evidence="1">
    <location>
        <begin position="1"/>
        <end position="27"/>
    </location>
</feature>
<evidence type="ECO:0000313" key="3">
    <source>
        <dbReference type="EMBL" id="GAA3913933.1"/>
    </source>
</evidence>
<dbReference type="Gene3D" id="3.40.50.11550">
    <property type="match status" value="2"/>
</dbReference>
<dbReference type="SUPFAM" id="SSF159501">
    <property type="entry name" value="EreA/ChaN-like"/>
    <property type="match status" value="1"/>
</dbReference>
<dbReference type="PIRSF" id="PIRSF020419">
    <property type="entry name" value="Fe_uptake_reg_CjrA_prd"/>
    <property type="match status" value="1"/>
</dbReference>
<evidence type="ECO:0000313" key="4">
    <source>
        <dbReference type="Proteomes" id="UP001501565"/>
    </source>
</evidence>
<keyword evidence="1" id="KW-0732">Signal</keyword>
<comment type="caution">
    <text evidence="3">The sequence shown here is derived from an EMBL/GenBank/DDBJ whole genome shotgun (WGS) entry which is preliminary data.</text>
</comment>
<sequence length="322" mass="36058">MLNRIMTLKHASNCLLSVFFLGMTACAYYPQTEVQWQSELEMNHPLVGHIIKTDTQHSISDSQLVEELAEADYVLIGEKHDNPDHHLLQNWLLTQLLPNAKYQVTYEMMTYDQQSQLDTLNASSLTSDIATAANFQTSGWAPQMYLPLLQTSLNKGATISGGNLPKEQIMTLYSANPASLKPANRFTTMNVLNDAQMLTLDKYIFEQHCELMPMSQVGPMSKIQIAKDASLAFSMVNSSAPKNILITGNFHANKTLGVPVHLAQLEPKATSLIVQIVEVEPGKTEPSDYLKVDDQTADYLWFTPKWSNRDYCDDIKAKGNQL</sequence>
<dbReference type="InterPro" id="IPR016773">
    <property type="entry name" value="Fe3_uptake_reg_CjrA_prd"/>
</dbReference>
<feature type="domain" description="Haem-binding uptake Tiki superfamily ChaN" evidence="2">
    <location>
        <begin position="64"/>
        <end position="262"/>
    </location>
</feature>
<keyword evidence="3" id="KW-0449">Lipoprotein</keyword>
<dbReference type="CDD" id="cd14727">
    <property type="entry name" value="ChanN-like"/>
    <property type="match status" value="1"/>
</dbReference>